<accession>A0AA38BIR2</accession>
<proteinExistence type="predicted"/>
<organism evidence="1 2">
    <name type="scientific">Bifidobacterium longum</name>
    <dbReference type="NCBI Taxonomy" id="216816"/>
    <lineage>
        <taxon>Bacteria</taxon>
        <taxon>Bacillati</taxon>
        <taxon>Actinomycetota</taxon>
        <taxon>Actinomycetes</taxon>
        <taxon>Bifidobacteriales</taxon>
        <taxon>Bifidobacteriaceae</taxon>
        <taxon>Bifidobacterium</taxon>
    </lineage>
</organism>
<evidence type="ECO:0000313" key="1">
    <source>
        <dbReference type="EMBL" id="KAB6836851.1"/>
    </source>
</evidence>
<comment type="caution">
    <text evidence="1">The sequence shown here is derived from an EMBL/GenBank/DDBJ whole genome shotgun (WGS) entry which is preliminary data.</text>
</comment>
<reference evidence="1 2" key="1">
    <citation type="journal article" date="2019" name="Nat. Med.">
        <title>A library of human gut bacterial isolates paired with longitudinal multiomics data enables mechanistic microbiome research.</title>
        <authorList>
            <person name="Poyet M."/>
            <person name="Groussin M."/>
            <person name="Gibbons S.M."/>
            <person name="Avila-Pacheco J."/>
            <person name="Jiang X."/>
            <person name="Kearney S.M."/>
            <person name="Perrotta A.R."/>
            <person name="Berdy B."/>
            <person name="Zhao S."/>
            <person name="Lieberman T.D."/>
            <person name="Swanson P.K."/>
            <person name="Smith M."/>
            <person name="Roesemann S."/>
            <person name="Alexander J.E."/>
            <person name="Rich S.A."/>
            <person name="Livny J."/>
            <person name="Vlamakis H."/>
            <person name="Clish C."/>
            <person name="Bullock K."/>
            <person name="Deik A."/>
            <person name="Scott J."/>
            <person name="Pierce K.A."/>
            <person name="Xavier R.J."/>
            <person name="Alm E.J."/>
        </authorList>
    </citation>
    <scope>NUCLEOTIDE SEQUENCE [LARGE SCALE GENOMIC DNA]</scope>
    <source>
        <strain evidence="1 2">BIOML-A320</strain>
    </source>
</reference>
<gene>
    <name evidence="1" type="ORF">GBK08_09510</name>
</gene>
<dbReference type="Proteomes" id="UP000478746">
    <property type="component" value="Unassembled WGS sequence"/>
</dbReference>
<protein>
    <submittedName>
        <fullName evidence="1">Uncharacterized protein</fullName>
    </submittedName>
</protein>
<sequence>MFPATVFVSVASGHLTLLAVGQVLQRSLEPALKKRKEKGGRERRGCSRPLEGAELVGGRSALIPGSP</sequence>
<dbReference type="EMBL" id="WEAY01000019">
    <property type="protein sequence ID" value="KAB6836851.1"/>
    <property type="molecule type" value="Genomic_DNA"/>
</dbReference>
<evidence type="ECO:0000313" key="2">
    <source>
        <dbReference type="Proteomes" id="UP000478746"/>
    </source>
</evidence>
<dbReference type="AlphaFoldDB" id="A0AA38BIR2"/>
<name>A0AA38BIR2_BIFLN</name>